<dbReference type="EMBL" id="GBHO01026444">
    <property type="protein sequence ID" value="JAG17160.1"/>
    <property type="molecule type" value="Transcribed_RNA"/>
</dbReference>
<dbReference type="AlphaFoldDB" id="A0A0A9XJA4"/>
<name>A0A0A9XJA4_LYGHE</name>
<protein>
    <submittedName>
        <fullName evidence="2">Cell death protein 4</fullName>
    </submittedName>
</protein>
<sequence>ILVIDGQHLNSADADVLWGEYNSSGAEFQELAPLEIELATAIEPGHHLPSHIQELARSSTQGLTPLQRTEARQLLMEFSDVFARSSKDMGCIVGCTHSVNVGDTSPIRQSPRRVPPHRLEEV</sequence>
<evidence type="ECO:0000256" key="1">
    <source>
        <dbReference type="SAM" id="MobiDB-lite"/>
    </source>
</evidence>
<feature type="non-terminal residue" evidence="2">
    <location>
        <position position="1"/>
    </location>
</feature>
<accession>A0A0A9XJA4</accession>
<organism evidence="2">
    <name type="scientific">Lygus hesperus</name>
    <name type="common">Western plant bug</name>
    <dbReference type="NCBI Taxonomy" id="30085"/>
    <lineage>
        <taxon>Eukaryota</taxon>
        <taxon>Metazoa</taxon>
        <taxon>Ecdysozoa</taxon>
        <taxon>Arthropoda</taxon>
        <taxon>Hexapoda</taxon>
        <taxon>Insecta</taxon>
        <taxon>Pterygota</taxon>
        <taxon>Neoptera</taxon>
        <taxon>Paraneoptera</taxon>
        <taxon>Hemiptera</taxon>
        <taxon>Heteroptera</taxon>
        <taxon>Panheteroptera</taxon>
        <taxon>Cimicomorpha</taxon>
        <taxon>Miridae</taxon>
        <taxon>Mirini</taxon>
        <taxon>Lygus</taxon>
    </lineage>
</organism>
<reference evidence="2" key="1">
    <citation type="journal article" date="2014" name="PLoS ONE">
        <title>Transcriptome-Based Identification of ABC Transporters in the Western Tarnished Plant Bug Lygus hesperus.</title>
        <authorList>
            <person name="Hull J.J."/>
            <person name="Chaney K."/>
            <person name="Geib S.M."/>
            <person name="Fabrick J.A."/>
            <person name="Brent C.S."/>
            <person name="Walsh D."/>
            <person name="Lavine L.C."/>
        </authorList>
    </citation>
    <scope>NUCLEOTIDE SEQUENCE</scope>
</reference>
<proteinExistence type="predicted"/>
<evidence type="ECO:0000313" key="2">
    <source>
        <dbReference type="EMBL" id="JAG17160.1"/>
    </source>
</evidence>
<feature type="region of interest" description="Disordered" evidence="1">
    <location>
        <begin position="100"/>
        <end position="122"/>
    </location>
</feature>
<feature type="non-terminal residue" evidence="2">
    <location>
        <position position="122"/>
    </location>
</feature>
<reference evidence="2" key="2">
    <citation type="submission" date="2014-07" db="EMBL/GenBank/DDBJ databases">
        <authorList>
            <person name="Hull J."/>
        </authorList>
    </citation>
    <scope>NUCLEOTIDE SEQUENCE</scope>
</reference>
<gene>
    <name evidence="2" type="primary">ced-4</name>
    <name evidence="2" type="ORF">CM83_105322</name>
</gene>